<dbReference type="GO" id="GO:0034069">
    <property type="term" value="F:aminoglycoside N-acetyltransferase activity"/>
    <property type="evidence" value="ECO:0007669"/>
    <property type="project" value="TreeGrafter"/>
</dbReference>
<proteinExistence type="predicted"/>
<dbReference type="InterPro" id="IPR000182">
    <property type="entry name" value="GNAT_dom"/>
</dbReference>
<dbReference type="Pfam" id="PF17668">
    <property type="entry name" value="Acetyltransf_17"/>
    <property type="match status" value="1"/>
</dbReference>
<reference evidence="2" key="2">
    <citation type="submission" date="2020-09" db="EMBL/GenBank/DDBJ databases">
        <authorList>
            <person name="Sun Q."/>
            <person name="Zhou Y."/>
        </authorList>
    </citation>
    <scope>NUCLEOTIDE SEQUENCE</scope>
    <source>
        <strain evidence="2">CGMCC 1.10749</strain>
    </source>
</reference>
<dbReference type="PANTHER" id="PTHR37817">
    <property type="entry name" value="N-ACETYLTRANSFERASE EIS"/>
    <property type="match status" value="1"/>
</dbReference>
<dbReference type="Gene3D" id="3.40.630.30">
    <property type="match status" value="2"/>
</dbReference>
<dbReference type="SUPFAM" id="SSF55729">
    <property type="entry name" value="Acyl-CoA N-acyltransferases (Nat)"/>
    <property type="match status" value="1"/>
</dbReference>
<gene>
    <name evidence="2" type="primary">eis</name>
    <name evidence="2" type="ORF">GCM10011314_09090</name>
</gene>
<dbReference type="Proteomes" id="UP000628079">
    <property type="component" value="Unassembled WGS sequence"/>
</dbReference>
<dbReference type="Pfam" id="PF13527">
    <property type="entry name" value="Acetyltransf_9"/>
    <property type="match status" value="1"/>
</dbReference>
<dbReference type="AlphaFoldDB" id="A0A8H9FQK2"/>
<dbReference type="Gene3D" id="3.30.1050.10">
    <property type="entry name" value="SCP2 sterol-binding domain"/>
    <property type="match status" value="1"/>
</dbReference>
<organism evidence="2 3">
    <name type="scientific">Knoellia flava</name>
    <dbReference type="NCBI Taxonomy" id="913969"/>
    <lineage>
        <taxon>Bacteria</taxon>
        <taxon>Bacillati</taxon>
        <taxon>Actinomycetota</taxon>
        <taxon>Actinomycetes</taxon>
        <taxon>Micrococcales</taxon>
        <taxon>Intrasporangiaceae</taxon>
        <taxon>Knoellia</taxon>
    </lineage>
</organism>
<dbReference type="InterPro" id="IPR016181">
    <property type="entry name" value="Acyl_CoA_acyltransferase"/>
</dbReference>
<dbReference type="SUPFAM" id="SSF55718">
    <property type="entry name" value="SCP-like"/>
    <property type="match status" value="1"/>
</dbReference>
<feature type="domain" description="N-acetyltransferase" evidence="1">
    <location>
        <begin position="18"/>
        <end position="183"/>
    </location>
</feature>
<dbReference type="PANTHER" id="PTHR37817:SF1">
    <property type="entry name" value="N-ACETYLTRANSFERASE EIS"/>
    <property type="match status" value="1"/>
</dbReference>
<evidence type="ECO:0000313" key="3">
    <source>
        <dbReference type="Proteomes" id="UP000628079"/>
    </source>
</evidence>
<dbReference type="InterPro" id="IPR041380">
    <property type="entry name" value="Acetyltransf_17"/>
</dbReference>
<evidence type="ECO:0000259" key="1">
    <source>
        <dbReference type="PROSITE" id="PS51186"/>
    </source>
</evidence>
<dbReference type="InterPro" id="IPR036527">
    <property type="entry name" value="SCP2_sterol-bd_dom_sf"/>
</dbReference>
<reference evidence="2" key="1">
    <citation type="journal article" date="2014" name="Int. J. Syst. Evol. Microbiol.">
        <title>Complete genome sequence of Corynebacterium casei LMG S-19264T (=DSM 44701T), isolated from a smear-ripened cheese.</title>
        <authorList>
            <consortium name="US DOE Joint Genome Institute (JGI-PGF)"/>
            <person name="Walter F."/>
            <person name="Albersmeier A."/>
            <person name="Kalinowski J."/>
            <person name="Ruckert C."/>
        </authorList>
    </citation>
    <scope>NUCLEOTIDE SEQUENCE</scope>
    <source>
        <strain evidence="2">CGMCC 1.10749</strain>
    </source>
</reference>
<accession>A0A8H9FQK2</accession>
<dbReference type="EMBL" id="BMEA01000001">
    <property type="protein sequence ID" value="GGB71853.1"/>
    <property type="molecule type" value="Genomic_DNA"/>
</dbReference>
<evidence type="ECO:0000313" key="2">
    <source>
        <dbReference type="EMBL" id="GGB71853.1"/>
    </source>
</evidence>
<dbReference type="InterPro" id="IPR051554">
    <property type="entry name" value="Acetyltransferase_Eis"/>
</dbReference>
<dbReference type="GO" id="GO:0030649">
    <property type="term" value="P:aminoglycoside antibiotic catabolic process"/>
    <property type="evidence" value="ECO:0007669"/>
    <property type="project" value="TreeGrafter"/>
</dbReference>
<dbReference type="Pfam" id="PF13530">
    <property type="entry name" value="SCP2_2"/>
    <property type="match status" value="1"/>
</dbReference>
<comment type="caution">
    <text evidence="2">The sequence shown here is derived from an EMBL/GenBank/DDBJ whole genome shotgun (WGS) entry which is preliminary data.</text>
</comment>
<sequence>MADGVSSDTNTDTGNGDLDVVTLDLHDESEDTRARVRGWVEAVHRSFHEQTPSEEHLEKWLGVQRGEGAVLRGIWEQPDLPLAGPIPVATFGYFDKHLNTGASMLLVRMVTDVTVSPTHRRRGLMRRLMTEHLDEAARDGLAVAVLTASEGSIYQRFGFGVATSEQSVRIDTSAKFRLRRPVDDGGRVVLVEASSGWDSMRTAYGRFHEATRGSLERPGYYETWLRGYDWEDQSENRAQRIAVRLDADGQPDGFVVWAVKEVDDAYEVGVRDLIGVTPQARLALWQFVADIDLAEVAVANTPNLDPLPLALVDHRVVRVRQRPDHVWVRVLDVPAALAARPWFADDVLVVRVRDPLRHADGLFTVGVADGRADVTAAEDTVADVELDVETLGALYLGGVRVQGLVDAGRVTGSPDALERFAAMADGGPMPRCATHF</sequence>
<dbReference type="InterPro" id="IPR025559">
    <property type="entry name" value="Eis_dom"/>
</dbReference>
<dbReference type="PROSITE" id="PS51186">
    <property type="entry name" value="GNAT"/>
    <property type="match status" value="1"/>
</dbReference>
<protein>
    <submittedName>
        <fullName evidence="2">UPF0256 protein</fullName>
    </submittedName>
</protein>
<name>A0A8H9FQK2_9MICO</name>